<evidence type="ECO:0000256" key="3">
    <source>
        <dbReference type="SAM" id="SignalP"/>
    </source>
</evidence>
<dbReference type="RefSeq" id="WP_116328347.1">
    <property type="nucleotide sequence ID" value="NZ_OFSW01000032.1"/>
</dbReference>
<sequence>MRLFPRVLIRSASTLAIALASSASFAQTSVGEIQNAANRSGDKSMALLELVFGSIVRNPLSASGGAGGGMLASIFLVITSCILAVGVIWAIYHFASSMIATGQDGEFLGQKKSSPWFMIRMVIGFCSLVPIFGGYCGAQVVMLWGTMMGVGVANLTQDATIAVLKSGGSMVATPAAPAANTLAQSLFEANLCGESVNTAIAQMPAEGGVSADAAERFSPSLSSKSINIVNGRGQSCGGAKLELPQPVSMSAGAESIAGYGLDTSTLFSPMQTAHESGLAAMQSTLSGLAQQYVNSVNSGSSPPEVSAALASAAQTYENTIRQAIAGSRGSIDSLTGKIEQNLKRDGWIMTGAWYQTFAQANAQATALANATASGVAGTDPNNLAYPQLYRKVLSAYQQQRAMDGSNASSAANAVAALKTESTDAKGFVARIFSGQEWVKAAINLNGNNGGGGTTNPMIGMKNLGDYILMGGWGALGTYTAIKGGLAASDSTVGKALTAVADVVTFGGAGAFKKAAMGVLDALGPFIIVALLSLFFFGAMLSIYIPMVPFIIWFGGVTSWYAVVGEALIASPLWGITHLDGDGEGVGQRSTHGYIFLLNVLFRPALMMVGFALGGAGVIVLGTLLNTMFGVAMANAQFDSTTGLVSIIGFIALYISLCLTLIHGCFNLIHVVPDQVFSWVGGHMAGQLGRDTDDRSKQVFLGGIATGKDAARNSLGGMGRAPRATPGPKPPKVASDEATSKPPSF</sequence>
<feature type="transmembrane region" description="Helical" evidence="2">
    <location>
        <begin position="550"/>
        <end position="573"/>
    </location>
</feature>
<accession>A0A7Z7JFJ0</accession>
<feature type="signal peptide" evidence="3">
    <location>
        <begin position="1"/>
        <end position="26"/>
    </location>
</feature>
<evidence type="ECO:0000256" key="2">
    <source>
        <dbReference type="SAM" id="Phobius"/>
    </source>
</evidence>
<feature type="transmembrane region" description="Helical" evidence="2">
    <location>
        <begin position="594"/>
        <end position="623"/>
    </location>
</feature>
<feature type="transmembrane region" description="Helical" evidence="2">
    <location>
        <begin position="70"/>
        <end position="95"/>
    </location>
</feature>
<name>A0A7Z7JFJ0_9BURK</name>
<evidence type="ECO:0000313" key="5">
    <source>
        <dbReference type="Proteomes" id="UP000257139"/>
    </source>
</evidence>
<feature type="transmembrane region" description="Helical" evidence="2">
    <location>
        <begin position="643"/>
        <end position="668"/>
    </location>
</feature>
<gene>
    <name evidence="4" type="ORF">CBM2594_U10145</name>
</gene>
<protein>
    <submittedName>
        <fullName evidence="4">Integral membrane protein</fullName>
    </submittedName>
</protein>
<comment type="caution">
    <text evidence="4">The sequence shown here is derived from an EMBL/GenBank/DDBJ whole genome shotgun (WGS) entry which is preliminary data.</text>
</comment>
<proteinExistence type="predicted"/>
<dbReference type="Proteomes" id="UP000257139">
    <property type="component" value="Unassembled WGS sequence"/>
</dbReference>
<keyword evidence="2" id="KW-1133">Transmembrane helix</keyword>
<organism evidence="4 5">
    <name type="scientific">Cupriavidus taiwanensis</name>
    <dbReference type="NCBI Taxonomy" id="164546"/>
    <lineage>
        <taxon>Bacteria</taxon>
        <taxon>Pseudomonadati</taxon>
        <taxon>Pseudomonadota</taxon>
        <taxon>Betaproteobacteria</taxon>
        <taxon>Burkholderiales</taxon>
        <taxon>Burkholderiaceae</taxon>
        <taxon>Cupriavidus</taxon>
    </lineage>
</organism>
<dbReference type="AlphaFoldDB" id="A0A7Z7JFJ0"/>
<feature type="region of interest" description="Disordered" evidence="1">
    <location>
        <begin position="708"/>
        <end position="744"/>
    </location>
</feature>
<dbReference type="EMBL" id="OGUU01000045">
    <property type="protein sequence ID" value="SPC25644.1"/>
    <property type="molecule type" value="Genomic_DNA"/>
</dbReference>
<feature type="chain" id="PRO_5031116929" evidence="3">
    <location>
        <begin position="27"/>
        <end position="744"/>
    </location>
</feature>
<dbReference type="InterPro" id="IPR027628">
    <property type="entry name" value="DotA_TraY"/>
</dbReference>
<dbReference type="NCBIfam" id="TIGR04346">
    <property type="entry name" value="DotA_TraY"/>
    <property type="match status" value="1"/>
</dbReference>
<evidence type="ECO:0000256" key="1">
    <source>
        <dbReference type="SAM" id="MobiDB-lite"/>
    </source>
</evidence>
<evidence type="ECO:0000313" key="4">
    <source>
        <dbReference type="EMBL" id="SPC25644.1"/>
    </source>
</evidence>
<keyword evidence="2" id="KW-0472">Membrane</keyword>
<keyword evidence="3" id="KW-0732">Signal</keyword>
<reference evidence="4 5" key="1">
    <citation type="submission" date="2018-01" db="EMBL/GenBank/DDBJ databases">
        <authorList>
            <person name="Clerissi C."/>
        </authorList>
    </citation>
    <scope>NUCLEOTIDE SEQUENCE [LARGE SCALE GENOMIC DNA]</scope>
    <source>
        <strain evidence="4">Cupriavidus taiwanensis STM 6021</strain>
    </source>
</reference>
<keyword evidence="2" id="KW-0812">Transmembrane</keyword>
<feature type="transmembrane region" description="Helical" evidence="2">
    <location>
        <begin position="116"/>
        <end position="135"/>
    </location>
</feature>
<feature type="transmembrane region" description="Helical" evidence="2">
    <location>
        <begin position="521"/>
        <end position="544"/>
    </location>
</feature>